<dbReference type="PROSITE" id="PS51679">
    <property type="entry name" value="SAM_MT_C5"/>
    <property type="match status" value="1"/>
</dbReference>
<keyword evidence="12" id="KW-1185">Reference proteome</keyword>
<evidence type="ECO:0000256" key="6">
    <source>
        <dbReference type="ARBA" id="ARBA00023125"/>
    </source>
</evidence>
<dbReference type="Gene3D" id="3.90.120.10">
    <property type="entry name" value="DNA Methylase, subunit A, domain 2"/>
    <property type="match status" value="1"/>
</dbReference>
<feature type="domain" description="BAH" evidence="10">
    <location>
        <begin position="386"/>
        <end position="505"/>
    </location>
</feature>
<dbReference type="InterPro" id="IPR018117">
    <property type="entry name" value="C5_DNA_meth_AS"/>
</dbReference>
<evidence type="ECO:0000256" key="1">
    <source>
        <dbReference type="ARBA" id="ARBA00004123"/>
    </source>
</evidence>
<feature type="region of interest" description="Disordered" evidence="9">
    <location>
        <begin position="1047"/>
        <end position="1127"/>
    </location>
</feature>
<evidence type="ECO:0000256" key="3">
    <source>
        <dbReference type="ARBA" id="ARBA00022603"/>
    </source>
</evidence>
<dbReference type="PANTHER" id="PTHR10629">
    <property type="entry name" value="CYTOSINE-SPECIFIC METHYLTRANSFERASE"/>
    <property type="match status" value="1"/>
</dbReference>
<feature type="region of interest" description="Disordered" evidence="9">
    <location>
        <begin position="1140"/>
        <end position="1190"/>
    </location>
</feature>
<evidence type="ECO:0000256" key="9">
    <source>
        <dbReference type="SAM" id="MobiDB-lite"/>
    </source>
</evidence>
<dbReference type="InterPro" id="IPR001025">
    <property type="entry name" value="BAH_dom"/>
</dbReference>
<sequence>MPRGFNTPSAISSDDLQLDVAELEFELEQAGAVQTEDSPETEVHEVSDQFFKEELAPAKGQRLSHVSPPLAFFPPSAYGVRPQNRTEERRLISFLKLEHPEVFDEGEIELNNFVVYAAPRDNRDGIVSLDQVAIKVGKSTFCFDGQIQVGDETHYLEGVPFSLVSVGGYEDLEQHTVHDSLWIQSSSNEHSGNGLWYRLKQPAKDYRHHFELFMWVANLAKHLLDFLSAHENVTLEHFKSDFVSWLKDVHGTDEGFMAWLAKYPSPDFRHAIVAHADFLQKQALDMDRQGDALACYENHLLWHEINPSLTPNLVMEKQPQTAKGTIVTPYVKRCFKEMEWGRFLNASEPRPEIAPLHKARCEAMGFNAVFGGKKPQFKSNFEGNSHGVQVGDVVLVPRDEQTKWKDGGMPWIAVVQDIKPLKHDTRLFVIWLYRATETICLNLRYPDERELFLSDHCNCDDSSLYASEVIGKLDVTWFASAPADKNGFFVRQTYSSNDASFTTLKDHQFVCTCRSGHDEEHQYNPSDTVLVETINTEEEWRLEPAEILAVDGPHIHIRPLVFRSFYDKHCRPNELLYTYETRSIMSEQIDRICHIRILPPLETSVPVPYDRNGTGDFFYIREALRDGCIVPLDLKPTFRQGFTLDQPRSKLRALNIFCGGGTFDRGLEEGGCIQSEWAVEWDVSAMLTYRANHRGSLPVKMFCGSVNDYLERAKNGDTGDLIARLGEVDFISAGSPCQGYSTANNNKKSDESLRNCSMIASVVSYVDFYRPKYAILENVIAMSNSTHTRNPLSQLVCAFVGMGYQTRVLKLDAWSFGAPQSRSRLFVMIAAPGLELPVRPANSHSHPEKTGLRALGRGASGVPYGERHWDTPVFNFVSAAKATRDLPSIDRGRITQIDWPDHRPGRIESYKYQEIINSIPKYPREQGLVHAVKKGRLRAGHHAVDANKLRKNANRSWTRINPDGLIPTVTTSLNPLCRFTGKWVHWEQDRLMTVQEIRRAQGYPDDEVLIGDIVRQWKIVGNSVARQVALVLGLKIREACEQDEIRGIDPTQPVKAPLAPDLGPLPRKRPLTSATPNRPSNFSIVIKTPKSAEQVTPTPVKPPSHMFGSSSTSRKMREEKDEPYSDSLSNLAQLGQLELSSHRGKSVTPPNLISLTSTPNDTSADEDSDTIRSVTHRKRPTDDQEQDMVGQNTLGVTKEKENRPYIPKRIKLLEDEP</sequence>
<dbReference type="InterPro" id="IPR057215">
    <property type="entry name" value="DUF7893"/>
</dbReference>
<dbReference type="Gene3D" id="2.30.30.490">
    <property type="match status" value="1"/>
</dbReference>
<protein>
    <recommendedName>
        <fullName evidence="2">DNA (cytosine-5-)-methyltransferase</fullName>
        <ecNumber evidence="2">2.1.1.37</ecNumber>
    </recommendedName>
</protein>
<name>A0A168C9R6_9EURO</name>
<dbReference type="InterPro" id="IPR050390">
    <property type="entry name" value="C5-Methyltransferase"/>
</dbReference>
<dbReference type="EC" id="2.1.1.37" evidence="2"/>
<dbReference type="GO" id="GO:0003682">
    <property type="term" value="F:chromatin binding"/>
    <property type="evidence" value="ECO:0007669"/>
    <property type="project" value="InterPro"/>
</dbReference>
<dbReference type="PROSITE" id="PS51038">
    <property type="entry name" value="BAH"/>
    <property type="match status" value="1"/>
</dbReference>
<evidence type="ECO:0000256" key="7">
    <source>
        <dbReference type="ARBA" id="ARBA00023242"/>
    </source>
</evidence>
<keyword evidence="7" id="KW-0539">Nucleus</keyword>
<keyword evidence="6" id="KW-0238">DNA-binding</keyword>
<dbReference type="InterPro" id="IPR043151">
    <property type="entry name" value="BAH_sf"/>
</dbReference>
<dbReference type="InterPro" id="IPR029063">
    <property type="entry name" value="SAM-dependent_MTases_sf"/>
</dbReference>
<comment type="similarity">
    <text evidence="8">Belongs to the class I-like SAM-binding methyltransferase superfamily. C5-methyltransferase family.</text>
</comment>
<dbReference type="Gene3D" id="3.40.50.150">
    <property type="entry name" value="Vaccinia Virus protein VP39"/>
    <property type="match status" value="1"/>
</dbReference>
<dbReference type="AlphaFoldDB" id="A0A168C9R6"/>
<dbReference type="PROSITE" id="PS00094">
    <property type="entry name" value="C5_MTASE_1"/>
    <property type="match status" value="1"/>
</dbReference>
<dbReference type="SMART" id="SM00439">
    <property type="entry name" value="BAH"/>
    <property type="match status" value="1"/>
</dbReference>
<keyword evidence="5 8" id="KW-0949">S-adenosyl-L-methionine</keyword>
<dbReference type="GO" id="GO:0044027">
    <property type="term" value="P:negative regulation of gene expression via chromosomal CpG island methylation"/>
    <property type="evidence" value="ECO:0007669"/>
    <property type="project" value="TreeGrafter"/>
</dbReference>
<comment type="subcellular location">
    <subcellularLocation>
        <location evidence="1">Nucleus</location>
    </subcellularLocation>
</comment>
<keyword evidence="4 8" id="KW-0808">Transferase</keyword>
<evidence type="ECO:0000259" key="10">
    <source>
        <dbReference type="PROSITE" id="PS51038"/>
    </source>
</evidence>
<dbReference type="GO" id="GO:0032259">
    <property type="term" value="P:methylation"/>
    <property type="evidence" value="ECO:0007669"/>
    <property type="project" value="UniProtKB-KW"/>
</dbReference>
<dbReference type="VEuPathDB" id="FungiDB:AAP_01100"/>
<evidence type="ECO:0000256" key="5">
    <source>
        <dbReference type="ARBA" id="ARBA00022691"/>
    </source>
</evidence>
<gene>
    <name evidence="11" type="ORF">AAP_01100</name>
</gene>
<dbReference type="GO" id="GO:0003677">
    <property type="term" value="F:DNA binding"/>
    <property type="evidence" value="ECO:0007669"/>
    <property type="project" value="UniProtKB-KW"/>
</dbReference>
<reference evidence="11 12" key="1">
    <citation type="journal article" date="2016" name="Genome Biol. Evol.">
        <title>Divergent and convergent evolution of fungal pathogenicity.</title>
        <authorList>
            <person name="Shang Y."/>
            <person name="Xiao G."/>
            <person name="Zheng P."/>
            <person name="Cen K."/>
            <person name="Zhan S."/>
            <person name="Wang C."/>
        </authorList>
    </citation>
    <scope>NUCLEOTIDE SEQUENCE [LARGE SCALE GENOMIC DNA]</scope>
    <source>
        <strain evidence="11 12">ARSEF 7405</strain>
    </source>
</reference>
<dbReference type="PRINTS" id="PR00105">
    <property type="entry name" value="C5METTRFRASE"/>
</dbReference>
<dbReference type="OrthoDB" id="5376140at2759"/>
<feature type="compositionally biased region" description="Polar residues" evidence="9">
    <location>
        <begin position="1148"/>
        <end position="1162"/>
    </location>
</feature>
<dbReference type="EMBL" id="AZGZ01000003">
    <property type="protein sequence ID" value="KZZ96327.1"/>
    <property type="molecule type" value="Genomic_DNA"/>
</dbReference>
<feature type="active site" evidence="8">
    <location>
        <position position="737"/>
    </location>
</feature>
<dbReference type="Proteomes" id="UP000242877">
    <property type="component" value="Unassembled WGS sequence"/>
</dbReference>
<evidence type="ECO:0000313" key="12">
    <source>
        <dbReference type="Proteomes" id="UP000242877"/>
    </source>
</evidence>
<dbReference type="Pfam" id="PF25423">
    <property type="entry name" value="DUF7893"/>
    <property type="match status" value="1"/>
</dbReference>
<evidence type="ECO:0000256" key="8">
    <source>
        <dbReference type="PROSITE-ProRule" id="PRU01016"/>
    </source>
</evidence>
<evidence type="ECO:0000313" key="11">
    <source>
        <dbReference type="EMBL" id="KZZ96327.1"/>
    </source>
</evidence>
<comment type="caution">
    <text evidence="11">The sequence shown here is derived from an EMBL/GenBank/DDBJ whole genome shotgun (WGS) entry which is preliminary data.</text>
</comment>
<accession>A0A168C9R6</accession>
<organism evidence="11 12">
    <name type="scientific">Ascosphaera apis ARSEF 7405</name>
    <dbReference type="NCBI Taxonomy" id="392613"/>
    <lineage>
        <taxon>Eukaryota</taxon>
        <taxon>Fungi</taxon>
        <taxon>Dikarya</taxon>
        <taxon>Ascomycota</taxon>
        <taxon>Pezizomycotina</taxon>
        <taxon>Eurotiomycetes</taxon>
        <taxon>Eurotiomycetidae</taxon>
        <taxon>Onygenales</taxon>
        <taxon>Ascosphaeraceae</taxon>
        <taxon>Ascosphaera</taxon>
    </lineage>
</organism>
<dbReference type="GO" id="GO:0003886">
    <property type="term" value="F:DNA (cytosine-5-)-methyltransferase activity"/>
    <property type="evidence" value="ECO:0007669"/>
    <property type="project" value="UniProtKB-EC"/>
</dbReference>
<keyword evidence="3 8" id="KW-0489">Methyltransferase</keyword>
<dbReference type="SUPFAM" id="SSF53335">
    <property type="entry name" value="S-adenosyl-L-methionine-dependent methyltransferases"/>
    <property type="match status" value="1"/>
</dbReference>
<dbReference type="InterPro" id="IPR001525">
    <property type="entry name" value="C5_MeTfrase"/>
</dbReference>
<dbReference type="GO" id="GO:0005634">
    <property type="term" value="C:nucleus"/>
    <property type="evidence" value="ECO:0007669"/>
    <property type="project" value="UniProtKB-SubCell"/>
</dbReference>
<dbReference type="PANTHER" id="PTHR10629:SF54">
    <property type="entry name" value="DNA METHYLTRANSFERASE DIM-2"/>
    <property type="match status" value="1"/>
</dbReference>
<evidence type="ECO:0000256" key="4">
    <source>
        <dbReference type="ARBA" id="ARBA00022679"/>
    </source>
</evidence>
<proteinExistence type="inferred from homology"/>
<feature type="compositionally biased region" description="Polar residues" evidence="9">
    <location>
        <begin position="1072"/>
        <end position="1083"/>
    </location>
</feature>
<dbReference type="Pfam" id="PF00145">
    <property type="entry name" value="DNA_methylase"/>
    <property type="match status" value="1"/>
</dbReference>
<evidence type="ECO:0000256" key="2">
    <source>
        <dbReference type="ARBA" id="ARBA00011975"/>
    </source>
</evidence>
<dbReference type="Pfam" id="PF01426">
    <property type="entry name" value="BAH"/>
    <property type="match status" value="1"/>
</dbReference>